<evidence type="ECO:0000313" key="2">
    <source>
        <dbReference type="Proteomes" id="UP000269721"/>
    </source>
</evidence>
<keyword evidence="2" id="KW-1185">Reference proteome</keyword>
<gene>
    <name evidence="1" type="ORF">BDK51DRAFT_29512</name>
</gene>
<accession>A0A4P9WQQ5</accession>
<dbReference type="AlphaFoldDB" id="A0A4P9WQQ5"/>
<dbReference type="EMBL" id="KZ993829">
    <property type="protein sequence ID" value="RKO94735.1"/>
    <property type="molecule type" value="Genomic_DNA"/>
</dbReference>
<name>A0A4P9WQQ5_9FUNG</name>
<proteinExistence type="predicted"/>
<sequence length="219" mass="22716">MFSAAYGGYQRGGSKDIRGLLYDRSVQTVDVNPVGLDYEQLGTRLCEPWGPDRESVEGTAHMRGGAGVATSTMCGRAAVWLAWRGPGSSYSLAGYGAVGSTNDGVVRADLQAEQGGKFDIHQRLIAVDTGSGSLDGWGPPLLEAVTALDGVLEGYLDNQSCAGCQSGAVGLENQGFRGSRKGKQALGNGLNLINGSHVHTAGVAMWTGMAATFTSGWQG</sequence>
<organism evidence="1 2">
    <name type="scientific">Blyttiomyces helicus</name>
    <dbReference type="NCBI Taxonomy" id="388810"/>
    <lineage>
        <taxon>Eukaryota</taxon>
        <taxon>Fungi</taxon>
        <taxon>Fungi incertae sedis</taxon>
        <taxon>Chytridiomycota</taxon>
        <taxon>Chytridiomycota incertae sedis</taxon>
        <taxon>Chytridiomycetes</taxon>
        <taxon>Chytridiomycetes incertae sedis</taxon>
        <taxon>Blyttiomyces</taxon>
    </lineage>
</organism>
<evidence type="ECO:0000313" key="1">
    <source>
        <dbReference type="EMBL" id="RKO94735.1"/>
    </source>
</evidence>
<reference evidence="2" key="1">
    <citation type="journal article" date="2018" name="Nat. Microbiol.">
        <title>Leveraging single-cell genomics to expand the fungal tree of life.</title>
        <authorList>
            <person name="Ahrendt S.R."/>
            <person name="Quandt C.A."/>
            <person name="Ciobanu D."/>
            <person name="Clum A."/>
            <person name="Salamov A."/>
            <person name="Andreopoulos B."/>
            <person name="Cheng J.F."/>
            <person name="Woyke T."/>
            <person name="Pelin A."/>
            <person name="Henrissat B."/>
            <person name="Reynolds N.K."/>
            <person name="Benny G.L."/>
            <person name="Smith M.E."/>
            <person name="James T.Y."/>
            <person name="Grigoriev I.V."/>
        </authorList>
    </citation>
    <scope>NUCLEOTIDE SEQUENCE [LARGE SCALE GENOMIC DNA]</scope>
</reference>
<protein>
    <submittedName>
        <fullName evidence="1">Uncharacterized protein</fullName>
    </submittedName>
</protein>
<feature type="non-terminal residue" evidence="1">
    <location>
        <position position="219"/>
    </location>
</feature>
<dbReference type="Proteomes" id="UP000269721">
    <property type="component" value="Unassembled WGS sequence"/>
</dbReference>